<dbReference type="UniPathway" id="UPA00394">
    <property type="reaction ID" value="UER00652"/>
</dbReference>
<name>A0A143PKG3_LUTPR</name>
<accession>A0A143PKG3</accession>
<dbReference type="GO" id="GO:0006144">
    <property type="term" value="P:purine nucleobase metabolic process"/>
    <property type="evidence" value="ECO:0007669"/>
    <property type="project" value="UniProtKB-KW"/>
</dbReference>
<dbReference type="STRING" id="1855912.LuPra_02264"/>
<evidence type="ECO:0000256" key="3">
    <source>
        <dbReference type="ARBA" id="ARBA00012257"/>
    </source>
</evidence>
<dbReference type="InterPro" id="IPR036778">
    <property type="entry name" value="OHCU_decarboxylase_sf"/>
</dbReference>
<dbReference type="SUPFAM" id="SSF158694">
    <property type="entry name" value="UraD-Like"/>
    <property type="match status" value="1"/>
</dbReference>
<dbReference type="NCBIfam" id="TIGR03164">
    <property type="entry name" value="UHCUDC"/>
    <property type="match status" value="1"/>
</dbReference>
<dbReference type="PANTHER" id="PTHR43466:SF1">
    <property type="entry name" value="2-OXO-4-HYDROXY-4-CARBOXY-5-UREIDOIMIDAZOLINE DECARBOXYLASE-RELATED"/>
    <property type="match status" value="1"/>
</dbReference>
<protein>
    <recommendedName>
        <fullName evidence="3">2-oxo-4-hydroxy-4-carboxy-5-ureidoimidazoline decarboxylase</fullName>
        <ecNumber evidence="3">4.1.1.97</ecNumber>
    </recommendedName>
</protein>
<evidence type="ECO:0000313" key="9">
    <source>
        <dbReference type="Proteomes" id="UP000076079"/>
    </source>
</evidence>
<keyword evidence="6" id="KW-0456">Lyase</keyword>
<dbReference type="InterPro" id="IPR017580">
    <property type="entry name" value="OHCU_decarboxylase-1"/>
</dbReference>
<dbReference type="EC" id="4.1.1.97" evidence="3"/>
<dbReference type="Gene3D" id="1.10.3330.10">
    <property type="entry name" value="Oxo-4-hydroxy-4-carboxy-5-ureidoimidazoline decarboxylase"/>
    <property type="match status" value="1"/>
</dbReference>
<evidence type="ECO:0000256" key="5">
    <source>
        <dbReference type="ARBA" id="ARBA00022793"/>
    </source>
</evidence>
<dbReference type="Pfam" id="PF09349">
    <property type="entry name" value="OHCU_decarbox"/>
    <property type="match status" value="1"/>
</dbReference>
<evidence type="ECO:0000256" key="6">
    <source>
        <dbReference type="ARBA" id="ARBA00023239"/>
    </source>
</evidence>
<reference evidence="9" key="2">
    <citation type="submission" date="2016-04" db="EMBL/GenBank/DDBJ databases">
        <title>First Complete Genome Sequence of a Subdivision 6 Acidobacterium.</title>
        <authorList>
            <person name="Huang S."/>
            <person name="Vieira S."/>
            <person name="Bunk B."/>
            <person name="Riedel T."/>
            <person name="Sproeer C."/>
            <person name="Overmann J."/>
        </authorList>
    </citation>
    <scope>NUCLEOTIDE SEQUENCE [LARGE SCALE GENOMIC DNA]</scope>
    <source>
        <strain evidence="9">DSM 100886 HEG_-6_39</strain>
    </source>
</reference>
<dbReference type="EMBL" id="CP015136">
    <property type="protein sequence ID" value="AMY09055.1"/>
    <property type="molecule type" value="Genomic_DNA"/>
</dbReference>
<dbReference type="GO" id="GO:0019628">
    <property type="term" value="P:urate catabolic process"/>
    <property type="evidence" value="ECO:0007669"/>
    <property type="project" value="UniProtKB-UniPathway"/>
</dbReference>
<evidence type="ECO:0000256" key="4">
    <source>
        <dbReference type="ARBA" id="ARBA00022631"/>
    </source>
</evidence>
<dbReference type="InterPro" id="IPR018020">
    <property type="entry name" value="OHCU_decarboxylase"/>
</dbReference>
<keyword evidence="9" id="KW-1185">Reference proteome</keyword>
<keyword evidence="4" id="KW-0659">Purine metabolism</keyword>
<sequence>MEEINRLDLAGFVAAVGPVFEHSPWVAARAWPHRPFADLPAMYDAMTRQVLDASRDEQLALLRAHPDLGTRARMSVASEGEQAGAGLDRLTAVQYDRLRAANARYHDRFGFPFLFAVKGSTASDILAALEARVDGAWDAEFETALEQVFRIARFRLQEIVP</sequence>
<dbReference type="AlphaFoldDB" id="A0A143PKG3"/>
<keyword evidence="5" id="KW-0210">Decarboxylase</keyword>
<comment type="catalytic activity">
    <reaction evidence="1">
        <text>5-hydroxy-2-oxo-4-ureido-2,5-dihydro-1H-imidazole-5-carboxylate + H(+) = (S)-allantoin + CO2</text>
        <dbReference type="Rhea" id="RHEA:26301"/>
        <dbReference type="ChEBI" id="CHEBI:15378"/>
        <dbReference type="ChEBI" id="CHEBI:15678"/>
        <dbReference type="ChEBI" id="CHEBI:16526"/>
        <dbReference type="ChEBI" id="CHEBI:58639"/>
        <dbReference type="EC" id="4.1.1.97"/>
    </reaction>
</comment>
<evidence type="ECO:0000259" key="7">
    <source>
        <dbReference type="Pfam" id="PF09349"/>
    </source>
</evidence>
<dbReference type="Proteomes" id="UP000076079">
    <property type="component" value="Chromosome"/>
</dbReference>
<reference evidence="8 9" key="1">
    <citation type="journal article" date="2016" name="Genome Announc.">
        <title>First Complete Genome Sequence of a Subdivision 6 Acidobacterium Strain.</title>
        <authorList>
            <person name="Huang S."/>
            <person name="Vieira S."/>
            <person name="Bunk B."/>
            <person name="Riedel T."/>
            <person name="Sproer C."/>
            <person name="Overmann J."/>
        </authorList>
    </citation>
    <scope>NUCLEOTIDE SEQUENCE [LARGE SCALE GENOMIC DNA]</scope>
    <source>
        <strain evidence="9">DSM 100886 HEG_-6_39</strain>
    </source>
</reference>
<feature type="domain" description="Oxo-4-hydroxy-4-carboxy-5-ureidoimidazoline decarboxylase" evidence="7">
    <location>
        <begin position="5"/>
        <end position="157"/>
    </location>
</feature>
<dbReference type="KEGG" id="abac:LuPra_02264"/>
<evidence type="ECO:0000256" key="1">
    <source>
        <dbReference type="ARBA" id="ARBA00001163"/>
    </source>
</evidence>
<gene>
    <name evidence="8" type="primary">pucL_2</name>
    <name evidence="8" type="ORF">LuPra_02264</name>
</gene>
<dbReference type="GO" id="GO:0051997">
    <property type="term" value="F:2-oxo-4-hydroxy-4-carboxy-5-ureidoimidazoline decarboxylase activity"/>
    <property type="evidence" value="ECO:0007669"/>
    <property type="project" value="UniProtKB-EC"/>
</dbReference>
<evidence type="ECO:0000256" key="2">
    <source>
        <dbReference type="ARBA" id="ARBA00004754"/>
    </source>
</evidence>
<comment type="pathway">
    <text evidence="2">Purine metabolism; urate degradation; (S)-allantoin from urate: step 3/3.</text>
</comment>
<proteinExistence type="predicted"/>
<evidence type="ECO:0000313" key="8">
    <source>
        <dbReference type="EMBL" id="AMY09055.1"/>
    </source>
</evidence>
<dbReference type="GO" id="GO:0000255">
    <property type="term" value="P:allantoin metabolic process"/>
    <property type="evidence" value="ECO:0007669"/>
    <property type="project" value="InterPro"/>
</dbReference>
<dbReference type="PANTHER" id="PTHR43466">
    <property type="entry name" value="2-OXO-4-HYDROXY-4-CARBOXY-5-UREIDOIMIDAZOLINE DECARBOXYLASE-RELATED"/>
    <property type="match status" value="1"/>
</dbReference>
<organism evidence="8 9">
    <name type="scientific">Luteitalea pratensis</name>
    <dbReference type="NCBI Taxonomy" id="1855912"/>
    <lineage>
        <taxon>Bacteria</taxon>
        <taxon>Pseudomonadati</taxon>
        <taxon>Acidobacteriota</taxon>
        <taxon>Vicinamibacteria</taxon>
        <taxon>Vicinamibacterales</taxon>
        <taxon>Vicinamibacteraceae</taxon>
        <taxon>Luteitalea</taxon>
    </lineage>
</organism>